<name>A0A377GWS8_9FUSO</name>
<dbReference type="Proteomes" id="UP000255328">
    <property type="component" value="Unassembled WGS sequence"/>
</dbReference>
<reference evidence="1 2" key="1">
    <citation type="submission" date="2018-06" db="EMBL/GenBank/DDBJ databases">
        <authorList>
            <consortium name="Pathogen Informatics"/>
            <person name="Doyle S."/>
        </authorList>
    </citation>
    <scope>NUCLEOTIDE SEQUENCE [LARGE SCALE GENOMIC DNA]</scope>
    <source>
        <strain evidence="1 2">NCTC10723</strain>
    </source>
</reference>
<protein>
    <submittedName>
        <fullName evidence="1">Protein of uncharacterized function (DUF523)</fullName>
    </submittedName>
</protein>
<evidence type="ECO:0000313" key="1">
    <source>
        <dbReference type="EMBL" id="STO31212.1"/>
    </source>
</evidence>
<proteinExistence type="predicted"/>
<dbReference type="NCBIfam" id="NF045597">
    <property type="entry name" value="TudS_rel_CD3072"/>
    <property type="match status" value="1"/>
</dbReference>
<dbReference type="EMBL" id="UGGU01000003">
    <property type="protein sequence ID" value="STO31212.1"/>
    <property type="molecule type" value="Genomic_DNA"/>
</dbReference>
<gene>
    <name evidence="1" type="ORF">NCTC10723_00657</name>
</gene>
<dbReference type="InterPro" id="IPR054648">
    <property type="entry name" value="TudS-rel"/>
</dbReference>
<sequence>MNRGRKILIISHCILNQNSVVLPYGREMKDFQEMVKYCMENNIGLVQLPCPELRQLGLKRWGHLKTQLDYSGYRNQCKNILYPIIEELEDYKANSYEVLGVCGIKGSPTCGVSLTCVGDWQGEVNTYKSIEDAQSKVKMVEEKGILMEIFQELLEEKRVKINFFDFDNWRENLDRD</sequence>
<evidence type="ECO:0000313" key="2">
    <source>
        <dbReference type="Proteomes" id="UP000255328"/>
    </source>
</evidence>
<organism evidence="1 2">
    <name type="scientific">Fusobacterium necrogenes</name>
    <dbReference type="NCBI Taxonomy" id="858"/>
    <lineage>
        <taxon>Bacteria</taxon>
        <taxon>Fusobacteriati</taxon>
        <taxon>Fusobacteriota</taxon>
        <taxon>Fusobacteriia</taxon>
        <taxon>Fusobacteriales</taxon>
        <taxon>Fusobacteriaceae</taxon>
        <taxon>Fusobacterium</taxon>
    </lineage>
</organism>
<dbReference type="OrthoDB" id="5420310at2"/>
<keyword evidence="2" id="KW-1185">Reference proteome</keyword>
<accession>A0A377GWS8</accession>
<dbReference type="RefSeq" id="WP_115269307.1">
    <property type="nucleotide sequence ID" value="NZ_UGGU01000003.1"/>
</dbReference>
<dbReference type="AlphaFoldDB" id="A0A377GWS8"/>